<accession>A0ABW5FNK3</accession>
<sequence length="451" mass="46953">MPLSLQAGVAVAAGVGVGLANRQLGLNLQVLGTVFVNLIEVVIVPLMLPLIILAIATMESTRALGRLAGKAILYFEVATTVILLLGLAIANLTEVGQSASLPSANTAKLSTLQHGVDFKSLILTVFPSNIVQAMSSGNLLALLVFGGFVGVGLAALGEKAAPVKNFLDSLAQTMFKVMGYIIKLTPLGVFGLMAYASANYGVSTLVSLLGFLGVLYFGFAVVIFGLFPLAGLAFGIRYWHLFRHIFPVSLIAFLSRSTEVALPPLLEKLDSYGVSRKTYSFTVPLGYSFNTSGACMYQAVAVLFIAHAYHVPMSFGHQVSVVLVLMLLTKGIAAVPSASIVTLLATATAVGLPPEGVAILLAIDFFADMPRTSVNVIGDALASVILDRSEGTFSGPARRAGRRRNRRVPVVAADQAPTGRRPDAGRDLASSGAARGEGLAAGGAEPDPGVA</sequence>
<dbReference type="RefSeq" id="WP_378261920.1">
    <property type="nucleotide sequence ID" value="NZ_JBHUKR010000004.1"/>
</dbReference>
<evidence type="ECO:0000313" key="10">
    <source>
        <dbReference type="Proteomes" id="UP001597417"/>
    </source>
</evidence>
<evidence type="ECO:0000256" key="5">
    <source>
        <dbReference type="ARBA" id="ARBA00022989"/>
    </source>
</evidence>
<feature type="transmembrane region" description="Helical" evidence="8">
    <location>
        <begin position="30"/>
        <end position="55"/>
    </location>
</feature>
<feature type="transmembrane region" description="Helical" evidence="8">
    <location>
        <begin position="208"/>
        <end position="233"/>
    </location>
</feature>
<protein>
    <submittedName>
        <fullName evidence="9">Dicarboxylate/amino acid:cation symporter</fullName>
    </submittedName>
</protein>
<feature type="compositionally biased region" description="Low complexity" evidence="7">
    <location>
        <begin position="428"/>
        <end position="445"/>
    </location>
</feature>
<evidence type="ECO:0000256" key="7">
    <source>
        <dbReference type="SAM" id="MobiDB-lite"/>
    </source>
</evidence>
<dbReference type="PANTHER" id="PTHR42865:SF7">
    <property type="entry name" value="PROTON_GLUTAMATE-ASPARTATE SYMPORTER"/>
    <property type="match status" value="1"/>
</dbReference>
<feature type="transmembrane region" description="Helical" evidence="8">
    <location>
        <begin position="321"/>
        <end position="345"/>
    </location>
</feature>
<evidence type="ECO:0000256" key="3">
    <source>
        <dbReference type="ARBA" id="ARBA00022475"/>
    </source>
</evidence>
<feature type="transmembrane region" description="Helical" evidence="8">
    <location>
        <begin position="67"/>
        <end position="90"/>
    </location>
</feature>
<comment type="subcellular location">
    <subcellularLocation>
        <location evidence="1">Cell membrane</location>
        <topology evidence="1">Multi-pass membrane protein</topology>
    </subcellularLocation>
</comment>
<evidence type="ECO:0000256" key="8">
    <source>
        <dbReference type="SAM" id="Phobius"/>
    </source>
</evidence>
<dbReference type="PANTHER" id="PTHR42865">
    <property type="entry name" value="PROTON/GLUTAMATE-ASPARTATE SYMPORTER"/>
    <property type="match status" value="1"/>
</dbReference>
<dbReference type="PRINTS" id="PR00173">
    <property type="entry name" value="EDTRNSPORT"/>
</dbReference>
<feature type="transmembrane region" description="Helical" evidence="8">
    <location>
        <begin position="177"/>
        <end position="196"/>
    </location>
</feature>
<dbReference type="EMBL" id="JBHUKR010000004">
    <property type="protein sequence ID" value="MFD2415795.1"/>
    <property type="molecule type" value="Genomic_DNA"/>
</dbReference>
<name>A0ABW5FNK3_9PSEU</name>
<dbReference type="InterPro" id="IPR001991">
    <property type="entry name" value="Na-dicarboxylate_symporter"/>
</dbReference>
<proteinExistence type="predicted"/>
<evidence type="ECO:0000256" key="6">
    <source>
        <dbReference type="ARBA" id="ARBA00023136"/>
    </source>
</evidence>
<dbReference type="Pfam" id="PF00375">
    <property type="entry name" value="SDF"/>
    <property type="match status" value="1"/>
</dbReference>
<gene>
    <name evidence="9" type="ORF">ACFSXZ_05585</name>
</gene>
<feature type="transmembrane region" description="Helical" evidence="8">
    <location>
        <begin position="139"/>
        <end position="156"/>
    </location>
</feature>
<evidence type="ECO:0000313" key="9">
    <source>
        <dbReference type="EMBL" id="MFD2415795.1"/>
    </source>
</evidence>
<dbReference type="Proteomes" id="UP001597417">
    <property type="component" value="Unassembled WGS sequence"/>
</dbReference>
<keyword evidence="6 8" id="KW-0472">Membrane</keyword>
<organism evidence="9 10">
    <name type="scientific">Amycolatopsis pigmentata</name>
    <dbReference type="NCBI Taxonomy" id="450801"/>
    <lineage>
        <taxon>Bacteria</taxon>
        <taxon>Bacillati</taxon>
        <taxon>Actinomycetota</taxon>
        <taxon>Actinomycetes</taxon>
        <taxon>Pseudonocardiales</taxon>
        <taxon>Pseudonocardiaceae</taxon>
        <taxon>Amycolatopsis</taxon>
    </lineage>
</organism>
<evidence type="ECO:0000256" key="4">
    <source>
        <dbReference type="ARBA" id="ARBA00022692"/>
    </source>
</evidence>
<evidence type="ECO:0000256" key="1">
    <source>
        <dbReference type="ARBA" id="ARBA00004651"/>
    </source>
</evidence>
<feature type="region of interest" description="Disordered" evidence="7">
    <location>
        <begin position="395"/>
        <end position="451"/>
    </location>
</feature>
<reference evidence="10" key="1">
    <citation type="journal article" date="2019" name="Int. J. Syst. Evol. Microbiol.">
        <title>The Global Catalogue of Microorganisms (GCM) 10K type strain sequencing project: providing services to taxonomists for standard genome sequencing and annotation.</title>
        <authorList>
            <consortium name="The Broad Institute Genomics Platform"/>
            <consortium name="The Broad Institute Genome Sequencing Center for Infectious Disease"/>
            <person name="Wu L."/>
            <person name="Ma J."/>
        </authorList>
    </citation>
    <scope>NUCLEOTIDE SEQUENCE [LARGE SCALE GENOMIC DNA]</scope>
    <source>
        <strain evidence="10">CGMCC 4.7645</strain>
    </source>
</reference>
<dbReference type="SUPFAM" id="SSF118215">
    <property type="entry name" value="Proton glutamate symport protein"/>
    <property type="match status" value="1"/>
</dbReference>
<keyword evidence="3" id="KW-1003">Cell membrane</keyword>
<dbReference type="Gene3D" id="1.10.3860.10">
    <property type="entry name" value="Sodium:dicarboxylate symporter"/>
    <property type="match status" value="1"/>
</dbReference>
<comment type="caution">
    <text evidence="9">The sequence shown here is derived from an EMBL/GenBank/DDBJ whole genome shotgun (WGS) entry which is preliminary data.</text>
</comment>
<evidence type="ECO:0000256" key="2">
    <source>
        <dbReference type="ARBA" id="ARBA00022448"/>
    </source>
</evidence>
<keyword evidence="4 8" id="KW-0812">Transmembrane</keyword>
<feature type="transmembrane region" description="Helical" evidence="8">
    <location>
        <begin position="286"/>
        <end position="309"/>
    </location>
</feature>
<keyword evidence="2" id="KW-0813">Transport</keyword>
<keyword evidence="10" id="KW-1185">Reference proteome</keyword>
<keyword evidence="5 8" id="KW-1133">Transmembrane helix</keyword>
<dbReference type="InterPro" id="IPR036458">
    <property type="entry name" value="Na:dicarbo_symporter_sf"/>
</dbReference>